<dbReference type="OrthoDB" id="8122776at2759"/>
<dbReference type="Proteomes" id="UP000299102">
    <property type="component" value="Unassembled WGS sequence"/>
</dbReference>
<proteinExistence type="predicted"/>
<evidence type="ECO:0000256" key="1">
    <source>
        <dbReference type="SAM" id="MobiDB-lite"/>
    </source>
</evidence>
<feature type="compositionally biased region" description="Pro residues" evidence="1">
    <location>
        <begin position="167"/>
        <end position="184"/>
    </location>
</feature>
<reference evidence="3 4" key="1">
    <citation type="journal article" date="2019" name="Commun. Biol.">
        <title>The bagworm genome reveals a unique fibroin gene that provides high tensile strength.</title>
        <authorList>
            <person name="Kono N."/>
            <person name="Nakamura H."/>
            <person name="Ohtoshi R."/>
            <person name="Tomita M."/>
            <person name="Numata K."/>
            <person name="Arakawa K."/>
        </authorList>
    </citation>
    <scope>NUCLEOTIDE SEQUENCE [LARGE SCALE GENOMIC DNA]</scope>
</reference>
<name>A0A4C1ZLA8_EUMVA</name>
<gene>
    <name evidence="3" type="ORF">EVAR_64578_1</name>
</gene>
<feature type="compositionally biased region" description="Low complexity" evidence="1">
    <location>
        <begin position="113"/>
        <end position="130"/>
    </location>
</feature>
<protein>
    <submittedName>
        <fullName evidence="3">Uncharacterized protein</fullName>
    </submittedName>
</protein>
<sequence length="206" mass="21797">MTGASVPIDSGDRWSQSAADAYTADMDAPLTALVVLLSATGALAIVGPASKNNTNSLKTDSYLEAYSRSRIEAEKAKQEVIIVTAKDGEKKIANRDDSYNGYDYTPPADSGFSSFTSQDPSDSSSYLPPSNYGTPVKFGSEPTYTAPHNTYGPPAPSYGPPAHTYGPPAPSYGPPIHKPLPPPIYGPPVKPSYGVPYTAPGCFWTR</sequence>
<feature type="transmembrane region" description="Helical" evidence="2">
    <location>
        <begin position="30"/>
        <end position="49"/>
    </location>
</feature>
<dbReference type="EMBL" id="BGZK01001906">
    <property type="protein sequence ID" value="GBP88102.1"/>
    <property type="molecule type" value="Genomic_DNA"/>
</dbReference>
<accession>A0A4C1ZLA8</accession>
<evidence type="ECO:0000313" key="4">
    <source>
        <dbReference type="Proteomes" id="UP000299102"/>
    </source>
</evidence>
<keyword evidence="2" id="KW-0472">Membrane</keyword>
<organism evidence="3 4">
    <name type="scientific">Eumeta variegata</name>
    <name type="common">Bagworm moth</name>
    <name type="synonym">Eumeta japonica</name>
    <dbReference type="NCBI Taxonomy" id="151549"/>
    <lineage>
        <taxon>Eukaryota</taxon>
        <taxon>Metazoa</taxon>
        <taxon>Ecdysozoa</taxon>
        <taxon>Arthropoda</taxon>
        <taxon>Hexapoda</taxon>
        <taxon>Insecta</taxon>
        <taxon>Pterygota</taxon>
        <taxon>Neoptera</taxon>
        <taxon>Endopterygota</taxon>
        <taxon>Lepidoptera</taxon>
        <taxon>Glossata</taxon>
        <taxon>Ditrysia</taxon>
        <taxon>Tineoidea</taxon>
        <taxon>Psychidae</taxon>
        <taxon>Oiketicinae</taxon>
        <taxon>Eumeta</taxon>
    </lineage>
</organism>
<comment type="caution">
    <text evidence="3">The sequence shown here is derived from an EMBL/GenBank/DDBJ whole genome shotgun (WGS) entry which is preliminary data.</text>
</comment>
<keyword evidence="2" id="KW-1133">Transmembrane helix</keyword>
<feature type="region of interest" description="Disordered" evidence="1">
    <location>
        <begin position="110"/>
        <end position="184"/>
    </location>
</feature>
<dbReference type="AlphaFoldDB" id="A0A4C1ZLA8"/>
<evidence type="ECO:0000256" key="2">
    <source>
        <dbReference type="SAM" id="Phobius"/>
    </source>
</evidence>
<evidence type="ECO:0000313" key="3">
    <source>
        <dbReference type="EMBL" id="GBP88102.1"/>
    </source>
</evidence>
<keyword evidence="4" id="KW-1185">Reference proteome</keyword>
<dbReference type="STRING" id="151549.A0A4C1ZLA8"/>
<keyword evidence="2" id="KW-0812">Transmembrane</keyword>